<evidence type="ECO:0000313" key="2">
    <source>
        <dbReference type="Proteomes" id="UP000175971"/>
    </source>
</evidence>
<sequence length="59" mass="6265">MPITMQNYALIWTDNSGKGRASTVAYDKPSAEHRKAELEAGGATGVTIVPIQPGELPQP</sequence>
<reference evidence="1 2" key="1">
    <citation type="journal article" date="2016" name="Front. Microbiol.">
        <title>Comparative Genomics Analysis of Streptomyces Species Reveals Their Adaptation to the Marine Environment and Their Diversity at the Genomic Level.</title>
        <authorList>
            <person name="Tian X."/>
            <person name="Zhang Z."/>
            <person name="Yang T."/>
            <person name="Chen M."/>
            <person name="Li J."/>
            <person name="Chen F."/>
            <person name="Yang J."/>
            <person name="Li W."/>
            <person name="Zhang B."/>
            <person name="Zhang Z."/>
            <person name="Wu J."/>
            <person name="Zhang C."/>
            <person name="Long L."/>
            <person name="Xiao J."/>
        </authorList>
    </citation>
    <scope>NUCLEOTIDE SEQUENCE [LARGE SCALE GENOMIC DNA]</scope>
    <source>
        <strain evidence="1 2">SCSIO M10372</strain>
    </source>
</reference>
<proteinExistence type="predicted"/>
<dbReference type="EMBL" id="LJGZ01000103">
    <property type="protein sequence ID" value="OEV16272.1"/>
    <property type="molecule type" value="Genomic_DNA"/>
</dbReference>
<comment type="caution">
    <text evidence="1">The sequence shown here is derived from an EMBL/GenBank/DDBJ whole genome shotgun (WGS) entry which is preliminary data.</text>
</comment>
<dbReference type="AlphaFoldDB" id="A0A1E7LJ76"/>
<organism evidence="1 2">
    <name type="scientific">Streptomyces nanshensis</name>
    <dbReference type="NCBI Taxonomy" id="518642"/>
    <lineage>
        <taxon>Bacteria</taxon>
        <taxon>Bacillati</taxon>
        <taxon>Actinomycetota</taxon>
        <taxon>Actinomycetes</taxon>
        <taxon>Kitasatosporales</taxon>
        <taxon>Streptomycetaceae</taxon>
        <taxon>Streptomyces</taxon>
    </lineage>
</organism>
<dbReference type="OrthoDB" id="4288512at2"/>
<evidence type="ECO:0000313" key="1">
    <source>
        <dbReference type="EMBL" id="OEV16272.1"/>
    </source>
</evidence>
<dbReference type="RefSeq" id="WP_070203813.1">
    <property type="nucleotide sequence ID" value="NZ_LJGZ01000103.1"/>
</dbReference>
<gene>
    <name evidence="1" type="ORF">AN221_32170</name>
</gene>
<keyword evidence="2" id="KW-1185">Reference proteome</keyword>
<protein>
    <submittedName>
        <fullName evidence="1">Uncharacterized protein</fullName>
    </submittedName>
</protein>
<accession>A0A1E7LJ76</accession>
<dbReference type="Proteomes" id="UP000175971">
    <property type="component" value="Unassembled WGS sequence"/>
</dbReference>
<name>A0A1E7LJ76_9ACTN</name>